<dbReference type="Proteomes" id="UP000240988">
    <property type="component" value="Unassembled WGS sequence"/>
</dbReference>
<sequence>MSTYDELLGTVKVVRDRTGDPNAWQAGLTPTELTAVVTPTTRSEDLAAILAKIRRQHPDLFDARAMPAGPGPSNRSEGAAAEAIAGAEAALSQQNSASSQLDLQVVSAIMNAHLKTVEGADALTELQRETEAAVQARSDLDTPVGARDFQRFLIGKLRDIRAVVINASLDDTSKSALMAAWTSLYDASKGMPGETRPAAATANAEPAGAAAVPAADAGADPLLDSLLADDPGLLGGDPGPDPVMSSPAPPGLPNSGAAPLPGGSALPGSLAGWGPPGGLPLPALQQGGDPALTGLDDGLSDAENPGADDEAAADELDHDKERDEDASADSGPPPSGPTTVTLPNGETVTAASPQLAAAIKAAAGGTPIADAFGQQGITIPAPGTAVSNPVDAVQVIPGDIGIFTDRHALALGHDKALLDGQIQHIATVSGPSFLGWEHPPSGQTATEPARTGTPTPTRPASTPTTEQ</sequence>
<keyword evidence="3" id="KW-1185">Reference proteome</keyword>
<accession>A0A2U3NQN6</accession>
<dbReference type="RefSeq" id="WP_077087116.1">
    <property type="nucleotide sequence ID" value="NZ_LT721901.1"/>
</dbReference>
<evidence type="ECO:0000256" key="1">
    <source>
        <dbReference type="SAM" id="MobiDB-lite"/>
    </source>
</evidence>
<dbReference type="Pfam" id="PF10774">
    <property type="entry name" value="DUF4226"/>
    <property type="match status" value="1"/>
</dbReference>
<reference evidence="2 3" key="1">
    <citation type="submission" date="2017-01" db="EMBL/GenBank/DDBJ databases">
        <authorList>
            <consortium name="Urmite Genomes"/>
        </authorList>
    </citation>
    <scope>NUCLEOTIDE SEQUENCE [LARGE SCALE GENOMIC DNA]</scope>
    <source>
        <strain evidence="2 3">AB57</strain>
    </source>
</reference>
<gene>
    <name evidence="2" type="ORF">MRAB57_1624</name>
</gene>
<organism evidence="2 3">
    <name type="scientific">Mycobacterium rhizamassiliense</name>
    <dbReference type="NCBI Taxonomy" id="1841860"/>
    <lineage>
        <taxon>Bacteria</taxon>
        <taxon>Bacillati</taxon>
        <taxon>Actinomycetota</taxon>
        <taxon>Actinomycetes</taxon>
        <taxon>Mycobacteriales</taxon>
        <taxon>Mycobacteriaceae</taxon>
        <taxon>Mycobacterium</taxon>
    </lineage>
</organism>
<feature type="region of interest" description="Disordered" evidence="1">
    <location>
        <begin position="435"/>
        <end position="467"/>
    </location>
</feature>
<name>A0A2U3NQN6_9MYCO</name>
<dbReference type="AlphaFoldDB" id="A0A2U3NQN6"/>
<evidence type="ECO:0000313" key="2">
    <source>
        <dbReference type="EMBL" id="SPM33820.1"/>
    </source>
</evidence>
<feature type="region of interest" description="Disordered" evidence="1">
    <location>
        <begin position="222"/>
        <end position="343"/>
    </location>
</feature>
<dbReference type="EMBL" id="FUFA01000003">
    <property type="protein sequence ID" value="SPM33820.1"/>
    <property type="molecule type" value="Genomic_DNA"/>
</dbReference>
<feature type="compositionally biased region" description="Low complexity" evidence="1">
    <location>
        <begin position="222"/>
        <end position="232"/>
    </location>
</feature>
<dbReference type="InterPro" id="IPR019710">
    <property type="entry name" value="DUF4226"/>
</dbReference>
<proteinExistence type="predicted"/>
<feature type="compositionally biased region" description="Low complexity" evidence="1">
    <location>
        <begin position="444"/>
        <end position="467"/>
    </location>
</feature>
<dbReference type="STRING" id="1841860.GCA_900157375_01626"/>
<evidence type="ECO:0000313" key="3">
    <source>
        <dbReference type="Proteomes" id="UP000240988"/>
    </source>
</evidence>
<evidence type="ECO:0008006" key="4">
    <source>
        <dbReference type="Google" id="ProtNLM"/>
    </source>
</evidence>
<dbReference type="OrthoDB" id="4761006at2"/>
<protein>
    <recommendedName>
        <fullName evidence="4">Biofilm regulator BssS</fullName>
    </recommendedName>
</protein>
<feature type="compositionally biased region" description="Basic and acidic residues" evidence="1">
    <location>
        <begin position="315"/>
        <end position="325"/>
    </location>
</feature>